<dbReference type="PANTHER" id="PTHR31907">
    <property type="entry name" value="MLP-LIKE PROTEIN 423"/>
    <property type="match status" value="1"/>
</dbReference>
<evidence type="ECO:0000313" key="2">
    <source>
        <dbReference type="EnsemblPlants" id="PGSC0003DMT400035928"/>
    </source>
</evidence>
<proteinExistence type="predicted"/>
<reference evidence="3" key="1">
    <citation type="journal article" date="2011" name="Nature">
        <title>Genome sequence and analysis of the tuber crop potato.</title>
        <authorList>
            <consortium name="The Potato Genome Sequencing Consortium"/>
        </authorList>
    </citation>
    <scope>NUCLEOTIDE SEQUENCE [LARGE SCALE GENOMIC DNA]</scope>
    <source>
        <strain evidence="3">cv. DM1-3 516 R44</strain>
    </source>
</reference>
<dbReference type="Gene3D" id="3.30.530.20">
    <property type="match status" value="1"/>
</dbReference>
<dbReference type="InterPro" id="IPR051761">
    <property type="entry name" value="MLP-like_ligand-binding"/>
</dbReference>
<evidence type="ECO:0000259" key="1">
    <source>
        <dbReference type="Pfam" id="PF00407"/>
    </source>
</evidence>
<dbReference type="Pfam" id="PF00407">
    <property type="entry name" value="Bet_v_1"/>
    <property type="match status" value="1"/>
</dbReference>
<dbReference type="InterPro" id="IPR000916">
    <property type="entry name" value="Bet_v_I/MLP"/>
</dbReference>
<accession>M1B313</accession>
<dbReference type="HOGENOM" id="CLU_187965_0_0_1"/>
<sequence>MGLEGKLISQIEMKCSGHLLHDHFKSNPHKTSVMSPDKITNFTIHEGQLGKTNSVVTWNYILVLRAAITGNPLRSRHLRQFSGVVFITSLL</sequence>
<protein>
    <submittedName>
        <fullName evidence="2">Major latex protein</fullName>
    </submittedName>
</protein>
<dbReference type="GO" id="GO:0006952">
    <property type="term" value="P:defense response"/>
    <property type="evidence" value="ECO:0007669"/>
    <property type="project" value="InterPro"/>
</dbReference>
<dbReference type="Gramene" id="PGSC0003DMT400035928">
    <property type="protein sequence ID" value="PGSC0003DMT400035928"/>
    <property type="gene ID" value="PGSC0003DMG400013830"/>
</dbReference>
<reference evidence="2" key="2">
    <citation type="submission" date="2015-06" db="UniProtKB">
        <authorList>
            <consortium name="EnsemblPlants"/>
        </authorList>
    </citation>
    <scope>IDENTIFICATION</scope>
    <source>
        <strain evidence="2">DM1-3 516 R44</strain>
    </source>
</reference>
<name>M1B313_SOLTU</name>
<dbReference type="EnsemblPlants" id="PGSC0003DMT400035928">
    <property type="protein sequence ID" value="PGSC0003DMT400035928"/>
    <property type="gene ID" value="PGSC0003DMG400013830"/>
</dbReference>
<feature type="domain" description="Bet v I/Major latex protein" evidence="1">
    <location>
        <begin position="3"/>
        <end position="61"/>
    </location>
</feature>
<organism evidence="2 3">
    <name type="scientific">Solanum tuberosum</name>
    <name type="common">Potato</name>
    <dbReference type="NCBI Taxonomy" id="4113"/>
    <lineage>
        <taxon>Eukaryota</taxon>
        <taxon>Viridiplantae</taxon>
        <taxon>Streptophyta</taxon>
        <taxon>Embryophyta</taxon>
        <taxon>Tracheophyta</taxon>
        <taxon>Spermatophyta</taxon>
        <taxon>Magnoliopsida</taxon>
        <taxon>eudicotyledons</taxon>
        <taxon>Gunneridae</taxon>
        <taxon>Pentapetalae</taxon>
        <taxon>asterids</taxon>
        <taxon>lamiids</taxon>
        <taxon>Solanales</taxon>
        <taxon>Solanaceae</taxon>
        <taxon>Solanoideae</taxon>
        <taxon>Solaneae</taxon>
        <taxon>Solanum</taxon>
    </lineage>
</organism>
<evidence type="ECO:0000313" key="3">
    <source>
        <dbReference type="Proteomes" id="UP000011115"/>
    </source>
</evidence>
<dbReference type="AlphaFoldDB" id="M1B313"/>
<keyword evidence="3" id="KW-1185">Reference proteome</keyword>
<gene>
    <name evidence="2" type="primary">LOC107062087</name>
</gene>
<dbReference type="Proteomes" id="UP000011115">
    <property type="component" value="Unassembled WGS sequence"/>
</dbReference>
<dbReference type="InterPro" id="IPR023393">
    <property type="entry name" value="START-like_dom_sf"/>
</dbReference>
<dbReference type="ExpressionAtlas" id="M1B313">
    <property type="expression patterns" value="baseline and differential"/>
</dbReference>
<dbReference type="OrthoDB" id="1858121at2759"/>